<comment type="caution">
    <text evidence="2">The sequence shown here is derived from an EMBL/GenBank/DDBJ whole genome shotgun (WGS) entry which is preliminary data.</text>
</comment>
<evidence type="ECO:0000256" key="1">
    <source>
        <dbReference type="SAM" id="MobiDB-lite"/>
    </source>
</evidence>
<dbReference type="GO" id="GO:0003676">
    <property type="term" value="F:nucleic acid binding"/>
    <property type="evidence" value="ECO:0007669"/>
    <property type="project" value="InterPro"/>
</dbReference>
<dbReference type="InterPro" id="IPR036397">
    <property type="entry name" value="RNaseH_sf"/>
</dbReference>
<dbReference type="HOGENOM" id="CLU_005726_1_1_1"/>
<feature type="compositionally biased region" description="Low complexity" evidence="1">
    <location>
        <begin position="196"/>
        <end position="241"/>
    </location>
</feature>
<evidence type="ECO:0000313" key="3">
    <source>
        <dbReference type="Proteomes" id="UP000029665"/>
    </source>
</evidence>
<keyword evidence="3" id="KW-1185">Reference proteome</keyword>
<protein>
    <submittedName>
        <fullName evidence="2">Uncharacterized protein</fullName>
    </submittedName>
</protein>
<sequence>MEQIKMFLGFYTNTVSPSSWIAASLKTAQAYQKGTAMVKSLRRRTRAFLADRHALPYMAPRPWQKSLLEQHPELKAALAQHLQSVGQYVRAMDIVEFMAEPANLVRYALKKPISLSTAQAWMHLLEYRWTKVPSGQYVDGHERTDVVDYRQNVFLPAMAKTDGRSCQWDRDGNEVTDIVPPPTSAPPAISSPPPHATLSPPGSEPSTSSSAPTPTTISDSTGTSPTSSTEPGQCPTVRTVTPPAPTRRVVYWYHDESVFYVHDRRRTRWVHKSEKAVPRAKGEGASLMVTDFVSANYGWLRSPDGKESTRVLFQPGKNGDGYFTHDEILAQATKAMDILSRHYPDEDHVLIFDNAMTHLKRAADALSARHMSMKPTQEGMPMFGVEMPMRGENGKPVYDLTGRC</sequence>
<accession>A0A060SAE4</accession>
<gene>
    <name evidence="2" type="ORF">BN946_scf184863.g11</name>
</gene>
<dbReference type="AlphaFoldDB" id="A0A060SAE4"/>
<feature type="region of interest" description="Disordered" evidence="1">
    <location>
        <begin position="162"/>
        <end position="241"/>
    </location>
</feature>
<dbReference type="Gene3D" id="3.30.420.10">
    <property type="entry name" value="Ribonuclease H-like superfamily/Ribonuclease H"/>
    <property type="match status" value="1"/>
</dbReference>
<dbReference type="PANTHER" id="PTHR35871:SF1">
    <property type="entry name" value="CXC1-LIKE CYSTEINE CLUSTER ASSOCIATED WITH KDZ TRANSPOSASES DOMAIN-CONTAINING PROTEIN"/>
    <property type="match status" value="1"/>
</dbReference>
<feature type="compositionally biased region" description="Basic and acidic residues" evidence="1">
    <location>
        <begin position="162"/>
        <end position="173"/>
    </location>
</feature>
<organism evidence="2 3">
    <name type="scientific">Pycnoporus cinnabarinus</name>
    <name type="common">Cinnabar-red polypore</name>
    <name type="synonym">Trametes cinnabarina</name>
    <dbReference type="NCBI Taxonomy" id="5643"/>
    <lineage>
        <taxon>Eukaryota</taxon>
        <taxon>Fungi</taxon>
        <taxon>Dikarya</taxon>
        <taxon>Basidiomycota</taxon>
        <taxon>Agaricomycotina</taxon>
        <taxon>Agaricomycetes</taxon>
        <taxon>Polyporales</taxon>
        <taxon>Polyporaceae</taxon>
        <taxon>Trametes</taxon>
    </lineage>
</organism>
<dbReference type="Proteomes" id="UP000029665">
    <property type="component" value="Unassembled WGS sequence"/>
</dbReference>
<dbReference type="EMBL" id="CCBP010000099">
    <property type="protein sequence ID" value="CDO71216.1"/>
    <property type="molecule type" value="Genomic_DNA"/>
</dbReference>
<reference evidence="2" key="1">
    <citation type="submission" date="2014-01" db="EMBL/GenBank/DDBJ databases">
        <title>The genome of the white-rot fungus Pycnoporus cinnabarinus: a basidiomycete model with a versatile arsenal for lignocellulosic biomass breakdown.</title>
        <authorList>
            <person name="Levasseur A."/>
            <person name="Lomascolo A."/>
            <person name="Ruiz-Duenas F.J."/>
            <person name="Uzan E."/>
            <person name="Piumi F."/>
            <person name="Kues U."/>
            <person name="Ram A.F.J."/>
            <person name="Murat C."/>
            <person name="Haon M."/>
            <person name="Benoit I."/>
            <person name="Arfi Y."/>
            <person name="Chevret D."/>
            <person name="Drula E."/>
            <person name="Kwon M.J."/>
            <person name="Gouret P."/>
            <person name="Lesage-Meessen L."/>
            <person name="Lombard V."/>
            <person name="Mariette J."/>
            <person name="Noirot C."/>
            <person name="Park J."/>
            <person name="Patyshakuliyeva A."/>
            <person name="Wieneger R.A.B."/>
            <person name="Wosten H.A.B."/>
            <person name="Martin F."/>
            <person name="Coutinho P.M."/>
            <person name="de Vries R."/>
            <person name="Martinez A.T."/>
            <person name="Klopp C."/>
            <person name="Pontarotti P."/>
            <person name="Henrissat B."/>
            <person name="Record E."/>
        </authorList>
    </citation>
    <scope>NUCLEOTIDE SEQUENCE [LARGE SCALE GENOMIC DNA]</scope>
    <source>
        <strain evidence="2">BRFM137</strain>
    </source>
</reference>
<feature type="compositionally biased region" description="Pro residues" evidence="1">
    <location>
        <begin position="179"/>
        <end position="195"/>
    </location>
</feature>
<evidence type="ECO:0000313" key="2">
    <source>
        <dbReference type="EMBL" id="CDO71216.1"/>
    </source>
</evidence>
<name>A0A060SAE4_PYCCI</name>
<proteinExistence type="predicted"/>
<dbReference type="OrthoDB" id="2790899at2759"/>
<dbReference type="PANTHER" id="PTHR35871">
    <property type="entry name" value="EXPRESSED PROTEIN"/>
    <property type="match status" value="1"/>
</dbReference>